<name>A0A5B9FZ36_9FLAO</name>
<feature type="transmembrane region" description="Helical" evidence="1">
    <location>
        <begin position="200"/>
        <end position="221"/>
    </location>
</feature>
<evidence type="ECO:0000313" key="2">
    <source>
        <dbReference type="EMBL" id="QEE50047.1"/>
    </source>
</evidence>
<accession>A0A5B9FZ36</accession>
<dbReference type="Proteomes" id="UP000321222">
    <property type="component" value="Chromosome"/>
</dbReference>
<organism evidence="2 3">
    <name type="scientific">Flavobacterium alkalisoli</name>
    <dbReference type="NCBI Taxonomy" id="2602769"/>
    <lineage>
        <taxon>Bacteria</taxon>
        <taxon>Pseudomonadati</taxon>
        <taxon>Bacteroidota</taxon>
        <taxon>Flavobacteriia</taxon>
        <taxon>Flavobacteriales</taxon>
        <taxon>Flavobacteriaceae</taxon>
        <taxon>Flavobacterium</taxon>
    </lineage>
</organism>
<protein>
    <submittedName>
        <fullName evidence="2">Uncharacterized protein</fullName>
    </submittedName>
</protein>
<sequence length="235" mass="26415">MNSIQKAARQIIKWSFNLSVSLIENFSDMDIYKGKVDKLREYPKGTLGFDIAKCLDDHNLTLVPNYESHDLKHVLLEYDMTPVGEIRMQSFMLGNGNYTIPCFTILLFGVLLLPDEWSTLRKDFKLGRKSQPVSKWTIEEYASFETVDLRQHVIGTKKTKRTVWNMSSLTKYAAIVSVFAGVFGMVFCLPFLFSSNIADLIGAGFPFVGGSILTVGGLYTLSNLTKAKVETQVIS</sequence>
<evidence type="ECO:0000313" key="3">
    <source>
        <dbReference type="Proteomes" id="UP000321222"/>
    </source>
</evidence>
<feature type="transmembrane region" description="Helical" evidence="1">
    <location>
        <begin position="96"/>
        <end position="114"/>
    </location>
</feature>
<dbReference type="RefSeq" id="WP_147583537.1">
    <property type="nucleotide sequence ID" value="NZ_CP042831.1"/>
</dbReference>
<dbReference type="OrthoDB" id="876994at2"/>
<dbReference type="AlphaFoldDB" id="A0A5B9FZ36"/>
<gene>
    <name evidence="2" type="ORF">FUA48_10780</name>
</gene>
<proteinExistence type="predicted"/>
<reference evidence="2 3" key="1">
    <citation type="submission" date="2019-08" db="EMBL/GenBank/DDBJ databases">
        <title>Flavobacterium alkalisoli sp. nov., isolated from rhizosphere soil of Suaeda salsa.</title>
        <authorList>
            <person name="Sun J.-Q."/>
            <person name="Xu L."/>
        </authorList>
    </citation>
    <scope>NUCLEOTIDE SEQUENCE [LARGE SCALE GENOMIC DNA]</scope>
    <source>
        <strain evidence="2 3">XS-5</strain>
    </source>
</reference>
<keyword evidence="1" id="KW-1133">Transmembrane helix</keyword>
<dbReference type="KEGG" id="fak:FUA48_10780"/>
<feature type="transmembrane region" description="Helical" evidence="1">
    <location>
        <begin position="172"/>
        <end position="193"/>
    </location>
</feature>
<keyword evidence="1" id="KW-0812">Transmembrane</keyword>
<dbReference type="EMBL" id="CP042831">
    <property type="protein sequence ID" value="QEE50047.1"/>
    <property type="molecule type" value="Genomic_DNA"/>
</dbReference>
<evidence type="ECO:0000256" key="1">
    <source>
        <dbReference type="SAM" id="Phobius"/>
    </source>
</evidence>
<keyword evidence="1" id="KW-0472">Membrane</keyword>
<keyword evidence="3" id="KW-1185">Reference proteome</keyword>